<keyword evidence="6" id="KW-0217">Developmental protein</keyword>
<comment type="subcellular location">
    <subcellularLocation>
        <location evidence="4">Nucleus</location>
    </subcellularLocation>
</comment>
<sequence length="886" mass="98741">MSRLGFKSLVFQGETCLGELDTIPVKDQNFQFPNNEIRIDHISTNSERVHPIAVLRTISSPVRCKLEPNSNSAPTGSEKSPLITLHSSCYYDLKTAVVFLGEEEIHLVAMASKQKKFPCFWCYSVPVGLYSACLQMLNMRCLSIVFDLDETLIVANTMKSFDDRIEALRGWLAREMDPIRSSGMSAELRRYMEDRALLKQYLESDSVVDCGIVYRAQKEEVLPLSEGQEGVVRPVIRLGDKNVVLTRINPENRDTSVLVRLRPAWEELRTYLTAKGRKRFEVYVCTMAERDYALEIWRLLDPGSHLINANQLMDRVVCVRSGAKKSLLTVFRNGICHPKLAMVIDDRLKVWDDKDQPRVHVVPAFAPYYAPLAEMANAVPVLCVARNVACDVRARFFKEFDEGLLRKICEIFYEDEAVNLPSAPDVSNYLMSEDAGFASCGIPAPIPEGMYGPEVTQRLNQQEGKVNMNSAPVFMSNNPDMKPGSSQLMVGIAANAPAQSVRPIQPSEKPSLLGAPFRRDNSFSEADGDGKRRHPILNPSQDMRYRGSAEPPLLPRVPQKPPILPIPPHGGWLVEDDLNKGHMGGRSPGIFQESDASRYAKQRGHQNFLSQGATNMMLPSYASAGKNGEVLATASFRNRYDCLPADLFIRSHDSLQDGGMRISLMIKIVFGSVRERECFTALSSEAKQGLSASARNARSVQKRLLLGLKRNATRSGKPRKAAGRFSQHQSLFNNREPQLEAGRMNILPSLATGVLQEIGRLCNSKVEFRPVVSTSEELQFSVEVFFIGERVGVGMGKTRKDAQQQAAENALRNMAGNYVSYITSHPLAVDKDFDKISVENENGFLWDTVNHVDEPSVDDRLPQVNVSEVGVNGDASHDRSLNSLKT</sequence>
<dbReference type="PaxDb" id="4081-Solyc09g014440.2.1"/>
<keyword evidence="11" id="KW-0804">Transcription</keyword>
<feature type="region of interest" description="Disordered" evidence="16">
    <location>
        <begin position="499"/>
        <end position="558"/>
    </location>
</feature>
<comment type="catalytic activity">
    <reaction evidence="13">
        <text>O-phospho-L-seryl-[protein] + H2O = L-seryl-[protein] + phosphate</text>
        <dbReference type="Rhea" id="RHEA:20629"/>
        <dbReference type="Rhea" id="RHEA-COMP:9863"/>
        <dbReference type="Rhea" id="RHEA-COMP:11604"/>
        <dbReference type="ChEBI" id="CHEBI:15377"/>
        <dbReference type="ChEBI" id="CHEBI:29999"/>
        <dbReference type="ChEBI" id="CHEBI:43474"/>
        <dbReference type="ChEBI" id="CHEBI:83421"/>
        <dbReference type="EC" id="3.1.3.16"/>
    </reaction>
</comment>
<proteinExistence type="predicted"/>
<evidence type="ECO:0000313" key="19">
    <source>
        <dbReference type="EnsemblPlants" id="Solyc09g014440.3.1"/>
    </source>
</evidence>
<evidence type="ECO:0000256" key="10">
    <source>
        <dbReference type="ARBA" id="ARBA00023015"/>
    </source>
</evidence>
<dbReference type="AlphaFoldDB" id="A0A3Q7HZ86"/>
<protein>
    <recommendedName>
        <fullName evidence="5">protein-serine/threonine phosphatase</fullName>
        <ecNumber evidence="5">3.1.3.16</ecNumber>
    </recommendedName>
</protein>
<dbReference type="GO" id="GO:0046872">
    <property type="term" value="F:metal ion binding"/>
    <property type="evidence" value="ECO:0007669"/>
    <property type="project" value="UniProtKB-KW"/>
</dbReference>
<evidence type="ECO:0000313" key="20">
    <source>
        <dbReference type="Proteomes" id="UP000004994"/>
    </source>
</evidence>
<keyword evidence="9 15" id="KW-0694">RNA-binding</keyword>
<dbReference type="SMART" id="SM00358">
    <property type="entry name" value="DSRM"/>
    <property type="match status" value="1"/>
</dbReference>
<dbReference type="SUPFAM" id="SSF54768">
    <property type="entry name" value="dsRNA-binding domain-like"/>
    <property type="match status" value="1"/>
</dbReference>
<evidence type="ECO:0000256" key="1">
    <source>
        <dbReference type="ARBA" id="ARBA00001936"/>
    </source>
</evidence>
<comment type="cofactor">
    <cofactor evidence="1">
        <name>Mn(2+)</name>
        <dbReference type="ChEBI" id="CHEBI:29035"/>
    </cofactor>
</comment>
<feature type="domain" description="FCP1 homology" evidence="18">
    <location>
        <begin position="137"/>
        <end position="385"/>
    </location>
</feature>
<dbReference type="PROSITE" id="PS50137">
    <property type="entry name" value="DS_RBD"/>
    <property type="match status" value="1"/>
</dbReference>
<name>A0A3Q7HZ86_SOLLC</name>
<keyword evidence="10" id="KW-0805">Transcription regulation</keyword>
<dbReference type="PANTHER" id="PTHR23081:SF24">
    <property type="entry name" value="RNA POLYMERASE II C-TERMINAL DOMAIN PHOSPHATASE-LIKE 2"/>
    <property type="match status" value="1"/>
</dbReference>
<organism evidence="19">
    <name type="scientific">Solanum lycopersicum</name>
    <name type="common">Tomato</name>
    <name type="synonym">Lycopersicon esculentum</name>
    <dbReference type="NCBI Taxonomy" id="4081"/>
    <lineage>
        <taxon>Eukaryota</taxon>
        <taxon>Viridiplantae</taxon>
        <taxon>Streptophyta</taxon>
        <taxon>Embryophyta</taxon>
        <taxon>Tracheophyta</taxon>
        <taxon>Spermatophyta</taxon>
        <taxon>Magnoliopsida</taxon>
        <taxon>eudicotyledons</taxon>
        <taxon>Gunneridae</taxon>
        <taxon>Pentapetalae</taxon>
        <taxon>asterids</taxon>
        <taxon>lamiids</taxon>
        <taxon>Solanales</taxon>
        <taxon>Solanaceae</taxon>
        <taxon>Solanoideae</taxon>
        <taxon>Solaneae</taxon>
        <taxon>Solanum</taxon>
        <taxon>Solanum subgen. Lycopersicon</taxon>
    </lineage>
</organism>
<keyword evidence="8" id="KW-0378">Hydrolase</keyword>
<evidence type="ECO:0000256" key="3">
    <source>
        <dbReference type="ARBA" id="ARBA00001946"/>
    </source>
</evidence>
<dbReference type="PANTHER" id="PTHR23081">
    <property type="entry name" value="RNA POLYMERASE II CTD PHOSPHATASE"/>
    <property type="match status" value="1"/>
</dbReference>
<keyword evidence="7" id="KW-0479">Metal-binding</keyword>
<dbReference type="EC" id="3.1.3.16" evidence="5"/>
<evidence type="ECO:0000256" key="4">
    <source>
        <dbReference type="ARBA" id="ARBA00004123"/>
    </source>
</evidence>
<evidence type="ECO:0000256" key="13">
    <source>
        <dbReference type="ARBA" id="ARBA00047761"/>
    </source>
</evidence>
<evidence type="ECO:0000256" key="15">
    <source>
        <dbReference type="PROSITE-ProRule" id="PRU00266"/>
    </source>
</evidence>
<evidence type="ECO:0000256" key="12">
    <source>
        <dbReference type="ARBA" id="ARBA00023242"/>
    </source>
</evidence>
<dbReference type="Pfam" id="PF03031">
    <property type="entry name" value="NIF"/>
    <property type="match status" value="1"/>
</dbReference>
<dbReference type="GO" id="GO:0045892">
    <property type="term" value="P:negative regulation of DNA-templated transcription"/>
    <property type="evidence" value="ECO:0007669"/>
    <property type="project" value="UniProtKB-ARBA"/>
</dbReference>
<dbReference type="InParanoid" id="A0A3Q7HZ86"/>
<evidence type="ECO:0000256" key="16">
    <source>
        <dbReference type="SAM" id="MobiDB-lite"/>
    </source>
</evidence>
<dbReference type="Gramene" id="Solyc09g014440.3.1">
    <property type="protein sequence ID" value="Solyc09g014440.3.1"/>
    <property type="gene ID" value="Solyc09g014440.3"/>
</dbReference>
<comment type="catalytic activity">
    <reaction evidence="14">
        <text>O-phospho-L-threonyl-[protein] + H2O = L-threonyl-[protein] + phosphate</text>
        <dbReference type="Rhea" id="RHEA:47004"/>
        <dbReference type="Rhea" id="RHEA-COMP:11060"/>
        <dbReference type="Rhea" id="RHEA-COMP:11605"/>
        <dbReference type="ChEBI" id="CHEBI:15377"/>
        <dbReference type="ChEBI" id="CHEBI:30013"/>
        <dbReference type="ChEBI" id="CHEBI:43474"/>
        <dbReference type="ChEBI" id="CHEBI:61977"/>
        <dbReference type="EC" id="3.1.3.16"/>
    </reaction>
</comment>
<dbReference type="STRING" id="4081.A0A3Q7HZ86"/>
<evidence type="ECO:0000259" key="17">
    <source>
        <dbReference type="PROSITE" id="PS50137"/>
    </source>
</evidence>
<accession>A0A3Q7HZ86</accession>
<dbReference type="InterPro" id="IPR036412">
    <property type="entry name" value="HAD-like_sf"/>
</dbReference>
<dbReference type="InterPro" id="IPR004274">
    <property type="entry name" value="FCP1_dom"/>
</dbReference>
<dbReference type="FunFam" id="3.40.50.1000:FF:000035">
    <property type="entry name" value="RNA polymerase II C-terminal domain phosphatase-like 1"/>
    <property type="match status" value="1"/>
</dbReference>
<dbReference type="GO" id="GO:0003723">
    <property type="term" value="F:RNA binding"/>
    <property type="evidence" value="ECO:0007669"/>
    <property type="project" value="UniProtKB-UniRule"/>
</dbReference>
<evidence type="ECO:0000259" key="18">
    <source>
        <dbReference type="PROSITE" id="PS50969"/>
    </source>
</evidence>
<evidence type="ECO:0000256" key="8">
    <source>
        <dbReference type="ARBA" id="ARBA00022801"/>
    </source>
</evidence>
<dbReference type="OMA" id="QVQKRAN"/>
<feature type="region of interest" description="Disordered" evidence="16">
    <location>
        <begin position="867"/>
        <end position="886"/>
    </location>
</feature>
<dbReference type="InterPro" id="IPR023214">
    <property type="entry name" value="HAD_sf"/>
</dbReference>
<dbReference type="SUPFAM" id="SSF56784">
    <property type="entry name" value="HAD-like"/>
    <property type="match status" value="1"/>
</dbReference>
<comment type="cofactor">
    <cofactor evidence="3">
        <name>Mg(2+)</name>
        <dbReference type="ChEBI" id="CHEBI:18420"/>
    </cofactor>
</comment>
<dbReference type="InterPro" id="IPR014720">
    <property type="entry name" value="dsRBD_dom"/>
</dbReference>
<reference evidence="19" key="2">
    <citation type="submission" date="2019-01" db="UniProtKB">
        <authorList>
            <consortium name="EnsemblPlants"/>
        </authorList>
    </citation>
    <scope>IDENTIFICATION</scope>
    <source>
        <strain evidence="19">cv. Heinz 1706</strain>
    </source>
</reference>
<dbReference type="Proteomes" id="UP000004994">
    <property type="component" value="Chromosome 9"/>
</dbReference>
<dbReference type="Pfam" id="PF00035">
    <property type="entry name" value="dsrm"/>
    <property type="match status" value="1"/>
</dbReference>
<evidence type="ECO:0000256" key="14">
    <source>
        <dbReference type="ARBA" id="ARBA00048336"/>
    </source>
</evidence>
<evidence type="ECO:0000256" key="9">
    <source>
        <dbReference type="ARBA" id="ARBA00022884"/>
    </source>
</evidence>
<dbReference type="GO" id="GO:0009755">
    <property type="term" value="P:hormone-mediated signaling pathway"/>
    <property type="evidence" value="ECO:0007669"/>
    <property type="project" value="UniProtKB-ARBA"/>
</dbReference>
<dbReference type="Gene3D" id="3.30.160.20">
    <property type="match status" value="1"/>
</dbReference>
<feature type="domain" description="DRBM" evidence="17">
    <location>
        <begin position="750"/>
        <end position="816"/>
    </location>
</feature>
<comment type="cofactor">
    <cofactor evidence="2">
        <name>Co(2+)</name>
        <dbReference type="ChEBI" id="CHEBI:48828"/>
    </cofactor>
</comment>
<dbReference type="EnsemblPlants" id="Solyc09g014440.3.1">
    <property type="protein sequence ID" value="Solyc09g014440.3.1"/>
    <property type="gene ID" value="Solyc09g014440.3"/>
</dbReference>
<keyword evidence="12" id="KW-0539">Nucleus</keyword>
<dbReference type="GO" id="GO:0005634">
    <property type="term" value="C:nucleus"/>
    <property type="evidence" value="ECO:0007669"/>
    <property type="project" value="UniProtKB-SubCell"/>
</dbReference>
<evidence type="ECO:0000256" key="6">
    <source>
        <dbReference type="ARBA" id="ARBA00022473"/>
    </source>
</evidence>
<dbReference type="SMART" id="SM00577">
    <property type="entry name" value="CPDc"/>
    <property type="match status" value="1"/>
</dbReference>
<evidence type="ECO:0000256" key="2">
    <source>
        <dbReference type="ARBA" id="ARBA00001941"/>
    </source>
</evidence>
<dbReference type="PROSITE" id="PS50969">
    <property type="entry name" value="FCP1"/>
    <property type="match status" value="1"/>
</dbReference>
<keyword evidence="20" id="KW-1185">Reference proteome</keyword>
<dbReference type="InterPro" id="IPR039189">
    <property type="entry name" value="Fcp1"/>
</dbReference>
<evidence type="ECO:0000256" key="7">
    <source>
        <dbReference type="ARBA" id="ARBA00022723"/>
    </source>
</evidence>
<dbReference type="FunCoup" id="A0A3Q7HZ86">
    <property type="interactions" value="1796"/>
</dbReference>
<dbReference type="FunFam" id="3.30.160.20:FF:000035">
    <property type="entry name" value="RNA polymerase II C-terminal domain phosphatase-like 2"/>
    <property type="match status" value="1"/>
</dbReference>
<dbReference type="GO" id="GO:0008420">
    <property type="term" value="F:RNA polymerase II CTD heptapeptide repeat phosphatase activity"/>
    <property type="evidence" value="ECO:0000318"/>
    <property type="project" value="GO_Central"/>
</dbReference>
<evidence type="ECO:0000256" key="11">
    <source>
        <dbReference type="ARBA" id="ARBA00023163"/>
    </source>
</evidence>
<evidence type="ECO:0000256" key="5">
    <source>
        <dbReference type="ARBA" id="ARBA00013081"/>
    </source>
</evidence>
<reference evidence="19" key="1">
    <citation type="journal article" date="2012" name="Nature">
        <title>The tomato genome sequence provides insights into fleshy fruit evolution.</title>
        <authorList>
            <consortium name="Tomato Genome Consortium"/>
        </authorList>
    </citation>
    <scope>NUCLEOTIDE SEQUENCE [LARGE SCALE GENOMIC DNA]</scope>
    <source>
        <strain evidence="19">cv. Heinz 1706</strain>
    </source>
</reference>
<dbReference type="Gene3D" id="3.40.50.1000">
    <property type="entry name" value="HAD superfamily/HAD-like"/>
    <property type="match status" value="1"/>
</dbReference>